<gene>
    <name evidence="1 4 5" type="ORF">Bm14497</name>
    <name evidence="2" type="ORF">BM_BM14497</name>
    <name evidence="1" type="ORF">BM_Bm14497</name>
</gene>
<evidence type="ECO:0000313" key="2">
    <source>
        <dbReference type="EMBL" id="VIO92463.1"/>
    </source>
</evidence>
<reference evidence="4" key="4">
    <citation type="submission" date="2019-12" db="UniProtKB">
        <authorList>
            <consortium name="WormBaseParasite"/>
        </authorList>
    </citation>
    <scope>IDENTIFICATION</scope>
</reference>
<dbReference type="WormBase" id="Bm14497">
    <property type="protein sequence ID" value="BM22745"/>
    <property type="gene ID" value="WBGene00234758"/>
</dbReference>
<evidence type="ECO:0000313" key="3">
    <source>
        <dbReference type="Proteomes" id="UP000006672"/>
    </source>
</evidence>
<proteinExistence type="predicted"/>
<keyword evidence="3" id="KW-1185">Reference proteome</keyword>
<evidence type="ECO:0000313" key="4">
    <source>
        <dbReference type="WBParaSite" id="Bm14497.1"/>
    </source>
</evidence>
<reference evidence="1 3" key="1">
    <citation type="journal article" date="2007" name="Science">
        <title>Draft genome of the filarial nematode parasite Brugia malayi.</title>
        <authorList>
            <person name="Ghedin E."/>
            <person name="Wang S."/>
            <person name="Spiro D."/>
            <person name="Caler E."/>
            <person name="Zhao Q."/>
            <person name="Crabtree J."/>
            <person name="Allen J.E."/>
            <person name="Delcher A.L."/>
            <person name="Guiliano D.B."/>
            <person name="Miranda-Saavedra D."/>
            <person name="Angiuoli S.V."/>
            <person name="Creasy T."/>
            <person name="Amedeo P."/>
            <person name="Haas B."/>
            <person name="El-Sayed N.M."/>
            <person name="Wortman J.R."/>
            <person name="Feldblyum T."/>
            <person name="Tallon L."/>
            <person name="Schatz M."/>
            <person name="Shumway M."/>
            <person name="Koo H."/>
            <person name="Salzberg S.L."/>
            <person name="Schobel S."/>
            <person name="Pertea M."/>
            <person name="Pop M."/>
            <person name="White O."/>
            <person name="Barton G.J."/>
            <person name="Carlow C.K."/>
            <person name="Crawford M.J."/>
            <person name="Daub J."/>
            <person name="Dimmic M.W."/>
            <person name="Estes C.F."/>
            <person name="Foster J.M."/>
            <person name="Ganatra M."/>
            <person name="Gregory W.F."/>
            <person name="Johnson N.M."/>
            <person name="Jin J."/>
            <person name="Komuniecki R."/>
            <person name="Korf I."/>
            <person name="Kumar S."/>
            <person name="Laney S."/>
            <person name="Li B.W."/>
            <person name="Li W."/>
            <person name="Lindblom T.H."/>
            <person name="Lustigman S."/>
            <person name="Ma D."/>
            <person name="Maina C.V."/>
            <person name="Martin D.M."/>
            <person name="McCarter J.P."/>
            <person name="McReynolds L."/>
            <person name="Mitreva M."/>
            <person name="Nutman T.B."/>
            <person name="Parkinson J."/>
            <person name="Peregrin-Alvarez J.M."/>
            <person name="Poole C."/>
            <person name="Ren Q."/>
            <person name="Saunders L."/>
            <person name="Sluder A.E."/>
            <person name="Smith K."/>
            <person name="Stanke M."/>
            <person name="Unnasch T.R."/>
            <person name="Ware J."/>
            <person name="Wei A.D."/>
            <person name="Weil G."/>
            <person name="Williams D.J."/>
            <person name="Zhang Y."/>
            <person name="Williams S.A."/>
            <person name="Fraser-Liggett C."/>
            <person name="Slatko B."/>
            <person name="Blaxter M.L."/>
            <person name="Scott A.L."/>
        </authorList>
    </citation>
    <scope>NUCLEOTIDE SEQUENCE</scope>
    <source>
        <strain evidence="1 3">FR3</strain>
    </source>
</reference>
<name>A0A0J9Y5Z5_BRUMA</name>
<dbReference type="WBParaSite" id="Bm14497.1">
    <property type="protein sequence ID" value="Bm14497.1"/>
    <property type="gene ID" value="WBGene00234758"/>
</dbReference>
<organism evidence="1">
    <name type="scientific">Brugia malayi</name>
    <name type="common">Filarial nematode worm</name>
    <dbReference type="NCBI Taxonomy" id="6279"/>
    <lineage>
        <taxon>Eukaryota</taxon>
        <taxon>Metazoa</taxon>
        <taxon>Ecdysozoa</taxon>
        <taxon>Nematoda</taxon>
        <taxon>Chromadorea</taxon>
        <taxon>Rhabditida</taxon>
        <taxon>Spirurina</taxon>
        <taxon>Spiruromorpha</taxon>
        <taxon>Filarioidea</taxon>
        <taxon>Onchocercidae</taxon>
        <taxon>Brugia</taxon>
    </lineage>
</organism>
<dbReference type="GeneID" id="66058073"/>
<evidence type="ECO:0000313" key="5">
    <source>
        <dbReference type="WormBase" id="Bm14497"/>
    </source>
</evidence>
<dbReference type="Proteomes" id="UP000006672">
    <property type="component" value="Unassembled WGS sequence"/>
</dbReference>
<protein>
    <submittedName>
        <fullName evidence="1 4">Bm14497</fullName>
    </submittedName>
</protein>
<sequence length="37" mass="4395">MTTVICYEIRKIWLNNQIKSNRKGAYHISIDYPSQPL</sequence>
<dbReference type="RefSeq" id="XP_042933622.1">
    <property type="nucleotide sequence ID" value="XM_043077688.1"/>
</dbReference>
<dbReference type="KEGG" id="bmy:BM_BM14497"/>
<dbReference type="CTD" id="66058073"/>
<accession>A0A0J9Y5Z5</accession>
<evidence type="ECO:0000313" key="1">
    <source>
        <dbReference type="EMBL" id="CDQ03069.1"/>
    </source>
</evidence>
<dbReference type="EMBL" id="CAAKNF010000192">
    <property type="protein sequence ID" value="VIO92463.1"/>
    <property type="molecule type" value="Genomic_DNA"/>
</dbReference>
<dbReference type="EMBL" id="LN857024">
    <property type="protein sequence ID" value="CDQ03069.1"/>
    <property type="molecule type" value="Genomic_DNA"/>
</dbReference>
<reference evidence="2" key="3">
    <citation type="submission" date="2019-04" db="EMBL/GenBank/DDBJ databases">
        <authorList>
            <person name="Howe K."/>
            <person name="Paulini M."/>
            <person name="Williams G."/>
        </authorList>
    </citation>
    <scope>NUCLEOTIDE SEQUENCE [LARGE SCALE GENOMIC DNA]</scope>
    <source>
        <strain evidence="2">FR3</strain>
    </source>
</reference>
<reference evidence="1" key="2">
    <citation type="submission" date="2012-12" db="EMBL/GenBank/DDBJ databases">
        <authorList>
            <person name="Gao Y.W."/>
            <person name="Fan S.T."/>
            <person name="Sun H.T."/>
            <person name="Wang Z."/>
            <person name="Gao X.L."/>
            <person name="Li Y.G."/>
            <person name="Wang T.C."/>
            <person name="Zhang K."/>
            <person name="Xu W.W."/>
            <person name="Yu Z.J."/>
            <person name="Xia X.Z."/>
        </authorList>
    </citation>
    <scope>NUCLEOTIDE SEQUENCE</scope>
    <source>
        <strain evidence="1">FR3</strain>
    </source>
</reference>
<accession>A0A4E9F6L3</accession>
<dbReference type="AlphaFoldDB" id="A0A0J9Y5Z5"/>